<organism evidence="4 5">
    <name type="scientific">candidate division CPR3 bacterium GW2011_GWF2_35_18</name>
    <dbReference type="NCBI Taxonomy" id="1618350"/>
    <lineage>
        <taxon>Bacteria</taxon>
        <taxon>Bacteria division CPR3</taxon>
    </lineage>
</organism>
<name>A0A0G0ES30_UNCC3</name>
<gene>
    <name evidence="4" type="ORF">UR67_C0001G0081</name>
</gene>
<accession>A0A0G0ES30</accession>
<dbReference type="PANTHER" id="PTHR43165:SF1">
    <property type="entry name" value="PHOSPHODIESTERASE MJ0936"/>
    <property type="match status" value="1"/>
</dbReference>
<protein>
    <recommendedName>
        <fullName evidence="2">Phosphoesterase</fullName>
        <ecNumber evidence="2">3.1.4.-</ecNumber>
    </recommendedName>
</protein>
<evidence type="ECO:0000256" key="1">
    <source>
        <dbReference type="ARBA" id="ARBA00008950"/>
    </source>
</evidence>
<evidence type="ECO:0000313" key="4">
    <source>
        <dbReference type="EMBL" id="KKP70172.1"/>
    </source>
</evidence>
<dbReference type="InterPro" id="IPR029052">
    <property type="entry name" value="Metallo-depent_PP-like"/>
</dbReference>
<comment type="similarity">
    <text evidence="1 2">Belongs to the metallophosphoesterase superfamily. YfcE family.</text>
</comment>
<feature type="domain" description="Calcineurin-like phosphoesterase" evidence="3">
    <location>
        <begin position="1"/>
        <end position="167"/>
    </location>
</feature>
<dbReference type="EC" id="3.1.4.-" evidence="2"/>
<dbReference type="SUPFAM" id="SSF56300">
    <property type="entry name" value="Metallo-dependent phosphatases"/>
    <property type="match status" value="1"/>
</dbReference>
<reference evidence="4 5" key="1">
    <citation type="journal article" date="2015" name="Nature">
        <title>rRNA introns, odd ribosomes, and small enigmatic genomes across a large radiation of phyla.</title>
        <authorList>
            <person name="Brown C.T."/>
            <person name="Hug L.A."/>
            <person name="Thomas B.C."/>
            <person name="Sharon I."/>
            <person name="Castelle C.J."/>
            <person name="Singh A."/>
            <person name="Wilkins M.J."/>
            <person name="Williams K.H."/>
            <person name="Banfield J.F."/>
        </authorList>
    </citation>
    <scope>NUCLEOTIDE SEQUENCE [LARGE SCALE GENOMIC DNA]</scope>
</reference>
<comment type="cofactor">
    <cofactor evidence="2">
        <name>a divalent metal cation</name>
        <dbReference type="ChEBI" id="CHEBI:60240"/>
    </cofactor>
</comment>
<keyword evidence="2" id="KW-0479">Metal-binding</keyword>
<dbReference type="AlphaFoldDB" id="A0A0G0ES30"/>
<dbReference type="GO" id="GO:0016787">
    <property type="term" value="F:hydrolase activity"/>
    <property type="evidence" value="ECO:0007669"/>
    <property type="project" value="UniProtKB-UniRule"/>
</dbReference>
<evidence type="ECO:0000259" key="3">
    <source>
        <dbReference type="Pfam" id="PF12850"/>
    </source>
</evidence>
<dbReference type="PANTHER" id="PTHR43165">
    <property type="entry name" value="METALLOPHOSPHOESTERASE"/>
    <property type="match status" value="1"/>
</dbReference>
<dbReference type="InterPro" id="IPR053193">
    <property type="entry name" value="MetalloPDE_YfcE-like"/>
</dbReference>
<comment type="caution">
    <text evidence="4">The sequence shown here is derived from an EMBL/GenBank/DDBJ whole genome shotgun (WGS) entry which is preliminary data.</text>
</comment>
<dbReference type="STRING" id="1618350.UR67_C0001G0081"/>
<dbReference type="EMBL" id="LBQB01000001">
    <property type="protein sequence ID" value="KKP70172.1"/>
    <property type="molecule type" value="Genomic_DNA"/>
</dbReference>
<dbReference type="InterPro" id="IPR000979">
    <property type="entry name" value="Phosphodiesterase_MJ0936/Vps29"/>
</dbReference>
<dbReference type="Gene3D" id="3.60.21.10">
    <property type="match status" value="1"/>
</dbReference>
<evidence type="ECO:0000256" key="2">
    <source>
        <dbReference type="RuleBase" id="RU362039"/>
    </source>
</evidence>
<dbReference type="Proteomes" id="UP000034581">
    <property type="component" value="Unassembled WGS sequence"/>
</dbReference>
<sequence>MKIGIFSDSHDQVEKLIEVKKVFEENKVEIVIFCGDLVSSFNFLKLKQINWNIPIKAVFGNNEGDRIGIKRKAEKYGVNIEYPKHGLTWDLECDSCKIAVFHGHDKVITEALLNSQKYDLLCTGHTHVSHLKKVGKTIWINPGSLITFSEEKVNGSNSSIAIFDTDNLQGEIINL</sequence>
<dbReference type="Pfam" id="PF12850">
    <property type="entry name" value="Metallophos_2"/>
    <property type="match status" value="1"/>
</dbReference>
<evidence type="ECO:0000313" key="5">
    <source>
        <dbReference type="Proteomes" id="UP000034581"/>
    </source>
</evidence>
<proteinExistence type="inferred from homology"/>
<dbReference type="InterPro" id="IPR024654">
    <property type="entry name" value="Calcineurin-like_PHP_lpxH"/>
</dbReference>
<dbReference type="GO" id="GO:0046872">
    <property type="term" value="F:metal ion binding"/>
    <property type="evidence" value="ECO:0007669"/>
    <property type="project" value="UniProtKB-KW"/>
</dbReference>
<dbReference type="NCBIfam" id="TIGR00040">
    <property type="entry name" value="yfcE"/>
    <property type="match status" value="1"/>
</dbReference>